<accession>A0A7Z0VIP5</accession>
<keyword evidence="1" id="KW-1133">Transmembrane helix</keyword>
<keyword evidence="3" id="KW-1185">Reference proteome</keyword>
<evidence type="ECO:0000313" key="2">
    <source>
        <dbReference type="EMBL" id="ODJ86343.1"/>
    </source>
</evidence>
<comment type="caution">
    <text evidence="2">The sequence shown here is derived from an EMBL/GenBank/DDBJ whole genome shotgun (WGS) entry which is preliminary data.</text>
</comment>
<name>A0A7Z0VIP5_9GAMM</name>
<evidence type="ECO:0000256" key="1">
    <source>
        <dbReference type="SAM" id="Phobius"/>
    </source>
</evidence>
<evidence type="ECO:0000313" key="3">
    <source>
        <dbReference type="Proteomes" id="UP000094769"/>
    </source>
</evidence>
<gene>
    <name evidence="2" type="ORF">CODIS_34020</name>
</gene>
<protein>
    <submittedName>
        <fullName evidence="2">Uncharacterized protein</fullName>
    </submittedName>
</protein>
<proteinExistence type="predicted"/>
<feature type="transmembrane region" description="Helical" evidence="1">
    <location>
        <begin position="6"/>
        <end position="35"/>
    </location>
</feature>
<dbReference type="Proteomes" id="UP000094769">
    <property type="component" value="Unassembled WGS sequence"/>
</dbReference>
<sequence length="62" mass="6979">MMEIILAGLLMLAPAIFFVLLVAGGIIMASMWIYAHLPINKAGKQQRVERRSGIDRRHTVMQ</sequence>
<dbReference type="AlphaFoldDB" id="A0A7Z0VIP5"/>
<dbReference type="EMBL" id="MARB01000023">
    <property type="protein sequence ID" value="ODJ86343.1"/>
    <property type="molecule type" value="Genomic_DNA"/>
</dbReference>
<organism evidence="2 3">
    <name type="scientific">Candidatus Thiodiazotropha endolucinida</name>
    <dbReference type="NCBI Taxonomy" id="1655433"/>
    <lineage>
        <taxon>Bacteria</taxon>
        <taxon>Pseudomonadati</taxon>
        <taxon>Pseudomonadota</taxon>
        <taxon>Gammaproteobacteria</taxon>
        <taxon>Chromatiales</taxon>
        <taxon>Sedimenticolaceae</taxon>
        <taxon>Candidatus Thiodiazotropha</taxon>
    </lineage>
</organism>
<reference evidence="2 3" key="1">
    <citation type="submission" date="2016-06" db="EMBL/GenBank/DDBJ databases">
        <title>Genome sequence of endosymbiont of Candidatus Endolucinida thiodiazotropha.</title>
        <authorList>
            <person name="Poehlein A."/>
            <person name="Koenig S."/>
            <person name="Heiden S.E."/>
            <person name="Thuermer A."/>
            <person name="Voget S."/>
            <person name="Daniel R."/>
            <person name="Markert S."/>
            <person name="Gros O."/>
            <person name="Schweder T."/>
        </authorList>
    </citation>
    <scope>NUCLEOTIDE SEQUENCE [LARGE SCALE GENOMIC DNA]</scope>
    <source>
        <strain evidence="2 3">COS</strain>
    </source>
</reference>
<keyword evidence="1" id="KW-0472">Membrane</keyword>
<keyword evidence="1" id="KW-0812">Transmembrane</keyword>